<name>A0A2V3ZQY5_9BACT</name>
<evidence type="ECO:0000313" key="2">
    <source>
        <dbReference type="EMBL" id="PXX94713.1"/>
    </source>
</evidence>
<protein>
    <submittedName>
        <fullName evidence="2">Uncharacterized protein</fullName>
    </submittedName>
</protein>
<keyword evidence="3" id="KW-1185">Reference proteome</keyword>
<feature type="region of interest" description="Disordered" evidence="1">
    <location>
        <begin position="94"/>
        <end position="114"/>
    </location>
</feature>
<sequence>MIHISEAETCVLDSTGWARQGSRTNQNCRPFVRVLRVTDSIYNTLLSNLFSHGHDNWHGVKIDPSLKSQQLATGWRKVLNPQLQGHNNWRRGFWQQRNNNNTSGDSDFGNKLAV</sequence>
<reference evidence="2 3" key="1">
    <citation type="submission" date="2018-05" db="EMBL/GenBank/DDBJ databases">
        <title>Marinifilum breve JC075T sp. nov., a marine bacterium isolated from Yongle Blue Hole in the South China Sea.</title>
        <authorList>
            <person name="Fu T."/>
        </authorList>
    </citation>
    <scope>NUCLEOTIDE SEQUENCE [LARGE SCALE GENOMIC DNA]</scope>
    <source>
        <strain evidence="2 3">JC075</strain>
    </source>
</reference>
<gene>
    <name evidence="2" type="ORF">DF185_22905</name>
</gene>
<evidence type="ECO:0000313" key="3">
    <source>
        <dbReference type="Proteomes" id="UP000248079"/>
    </source>
</evidence>
<comment type="caution">
    <text evidence="2">The sequence shown here is derived from an EMBL/GenBank/DDBJ whole genome shotgun (WGS) entry which is preliminary data.</text>
</comment>
<evidence type="ECO:0000256" key="1">
    <source>
        <dbReference type="SAM" id="MobiDB-lite"/>
    </source>
</evidence>
<dbReference type="Proteomes" id="UP000248079">
    <property type="component" value="Unassembled WGS sequence"/>
</dbReference>
<feature type="compositionally biased region" description="Polar residues" evidence="1">
    <location>
        <begin position="95"/>
        <end position="105"/>
    </location>
</feature>
<dbReference type="AlphaFoldDB" id="A0A2V3ZQY5"/>
<proteinExistence type="predicted"/>
<organism evidence="2 3">
    <name type="scientific">Marinifilum breve</name>
    <dbReference type="NCBI Taxonomy" id="2184082"/>
    <lineage>
        <taxon>Bacteria</taxon>
        <taxon>Pseudomonadati</taxon>
        <taxon>Bacteroidota</taxon>
        <taxon>Bacteroidia</taxon>
        <taxon>Marinilabiliales</taxon>
        <taxon>Marinifilaceae</taxon>
    </lineage>
</organism>
<accession>A0A2V3ZQY5</accession>
<dbReference type="EMBL" id="QFLI01000035">
    <property type="protein sequence ID" value="PXX94713.1"/>
    <property type="molecule type" value="Genomic_DNA"/>
</dbReference>